<keyword evidence="3" id="KW-0833">Ubl conjugation pathway</keyword>
<organism evidence="6 7">
    <name type="scientific">Escallonia rubra</name>
    <dbReference type="NCBI Taxonomy" id="112253"/>
    <lineage>
        <taxon>Eukaryota</taxon>
        <taxon>Viridiplantae</taxon>
        <taxon>Streptophyta</taxon>
        <taxon>Embryophyta</taxon>
        <taxon>Tracheophyta</taxon>
        <taxon>Spermatophyta</taxon>
        <taxon>Magnoliopsida</taxon>
        <taxon>eudicotyledons</taxon>
        <taxon>Gunneridae</taxon>
        <taxon>Pentapetalae</taxon>
        <taxon>asterids</taxon>
        <taxon>campanulids</taxon>
        <taxon>Escalloniales</taxon>
        <taxon>Escalloniaceae</taxon>
        <taxon>Escallonia</taxon>
    </lineage>
</organism>
<evidence type="ECO:0000313" key="7">
    <source>
        <dbReference type="Proteomes" id="UP001187471"/>
    </source>
</evidence>
<dbReference type="InterPro" id="IPR011333">
    <property type="entry name" value="SKP1/BTB/POZ_sf"/>
</dbReference>
<proteinExistence type="predicted"/>
<evidence type="ECO:0000256" key="2">
    <source>
        <dbReference type="ARBA" id="ARBA00004906"/>
    </source>
</evidence>
<accession>A0AA88UKM4</accession>
<reference evidence="6" key="1">
    <citation type="submission" date="2022-12" db="EMBL/GenBank/DDBJ databases">
        <title>Draft genome assemblies for two species of Escallonia (Escalloniales).</title>
        <authorList>
            <person name="Chanderbali A."/>
            <person name="Dervinis C."/>
            <person name="Anghel I."/>
            <person name="Soltis D."/>
            <person name="Soltis P."/>
            <person name="Zapata F."/>
        </authorList>
    </citation>
    <scope>NUCLEOTIDE SEQUENCE</scope>
    <source>
        <strain evidence="6">UCBG92.1500</strain>
        <tissue evidence="6">Leaf</tissue>
    </source>
</reference>
<dbReference type="PANTHER" id="PTHR31060">
    <property type="entry name" value="OSJNBA0011J08.25 PROTEIN-RELATED"/>
    <property type="match status" value="1"/>
</dbReference>
<comment type="pathway">
    <text evidence="2">Protein modification; protein ubiquitination.</text>
</comment>
<dbReference type="InterPro" id="IPR038920">
    <property type="entry name" value="At3g05675-like"/>
</dbReference>
<evidence type="ECO:0000256" key="4">
    <source>
        <dbReference type="SAM" id="MobiDB-lite"/>
    </source>
</evidence>
<comment type="caution">
    <text evidence="6">The sequence shown here is derived from an EMBL/GenBank/DDBJ whole genome shotgun (WGS) entry which is preliminary data.</text>
</comment>
<dbReference type="AlphaFoldDB" id="A0AA88UKM4"/>
<feature type="region of interest" description="Disordered" evidence="4">
    <location>
        <begin position="31"/>
        <end position="72"/>
    </location>
</feature>
<keyword evidence="7" id="KW-1185">Reference proteome</keyword>
<dbReference type="EMBL" id="JAVXUO010001139">
    <property type="protein sequence ID" value="KAK2985576.1"/>
    <property type="molecule type" value="Genomic_DNA"/>
</dbReference>
<evidence type="ECO:0000259" key="5">
    <source>
        <dbReference type="Pfam" id="PF25553"/>
    </source>
</evidence>
<sequence>MASEYNQSSTTYGKSKNHVSTLMLKQGFIPDTFLSPPPNKTPVLPISRISLSPPPSPNNSVRTGPTRPSPTLLEMMSDEQTNESKLALENRKRAQERVSRVLETAPFRNPGEWGGFGDVKLTVEARDGFRVSMDVHRQVLVGRSRFFADKLSRSGGGGAVSVEICDCDDVEVYVEAVVMMYCEDLKRRLMGEDVSKVLGLLKVSAAIMFDAGVMSCLEYLEAVPWSAEEEGKVVSHLSQLELDDSVTDVLKRVSAEPSTSSRADDIFSGLLTGVLQAKDDKGRREMKTLISRLLREDSSDHVNYGNRLDISKDALYNLCHRCLSSLVLCLSEATCMDESRQDRGVLMGAIAREADNMQWIVDILIAKKCGDEFVKLWGDQKELALLHLKIPVMYRHEISRITAQLCIAIGRGHILVHKDARYSLLSTWLEALYEDFGWMRAGRSLDKKLVEDGLSHTILTLPLPQQQAILLNWFDRFLNKGDDCPNIQKAFEVWWRRTFIRQYVAESHLQITICDYPN</sequence>
<comment type="function">
    <text evidence="1">May act as a substrate-specific adapter of an E3 ubiquitin-protein ligase complex (CUL3-RBX1-BTB) which mediates the ubiquitination and subsequent proteasomal degradation of target proteins.</text>
</comment>
<dbReference type="Pfam" id="PF25553">
    <property type="entry name" value="BTB-POZ_ANK-like"/>
    <property type="match status" value="1"/>
</dbReference>
<feature type="compositionally biased region" description="Low complexity" evidence="4">
    <location>
        <begin position="42"/>
        <end position="51"/>
    </location>
</feature>
<gene>
    <name evidence="6" type="ORF">RJ640_025009</name>
</gene>
<dbReference type="Proteomes" id="UP001187471">
    <property type="component" value="Unassembled WGS sequence"/>
</dbReference>
<name>A0AA88UKM4_9ASTE</name>
<protein>
    <recommendedName>
        <fullName evidence="5">At3g05675-like ankyrin-like domain-containing protein</fullName>
    </recommendedName>
</protein>
<evidence type="ECO:0000256" key="3">
    <source>
        <dbReference type="ARBA" id="ARBA00022786"/>
    </source>
</evidence>
<dbReference type="PANTHER" id="PTHR31060:SF32">
    <property type="entry name" value="BTB_POZ DOMAIN PLANT PROTEIN"/>
    <property type="match status" value="1"/>
</dbReference>
<evidence type="ECO:0000313" key="6">
    <source>
        <dbReference type="EMBL" id="KAK2985576.1"/>
    </source>
</evidence>
<feature type="domain" description="At3g05675-like ankyrin-like" evidence="5">
    <location>
        <begin position="264"/>
        <end position="501"/>
    </location>
</feature>
<dbReference type="Gene3D" id="3.30.710.10">
    <property type="entry name" value="Potassium Channel Kv1.1, Chain A"/>
    <property type="match status" value="1"/>
</dbReference>
<evidence type="ECO:0000256" key="1">
    <source>
        <dbReference type="ARBA" id="ARBA00002668"/>
    </source>
</evidence>
<dbReference type="InterPro" id="IPR058039">
    <property type="entry name" value="At3g05675-like_ankyrin"/>
</dbReference>